<dbReference type="EMBL" id="FWFS01000001">
    <property type="protein sequence ID" value="SLN14402.1"/>
    <property type="molecule type" value="Genomic_DNA"/>
</dbReference>
<accession>A0A1Y5REH6</accession>
<dbReference type="Proteomes" id="UP000193862">
    <property type="component" value="Unassembled WGS sequence"/>
</dbReference>
<dbReference type="HAMAP" id="MF_01361">
    <property type="entry name" value="UPF0391"/>
    <property type="match status" value="1"/>
</dbReference>
<keyword evidence="3 5" id="KW-1133">Transmembrane helix</keyword>
<organism evidence="6 7">
    <name type="scientific">Aquimixticola soesokkakensis</name>
    <dbReference type="NCBI Taxonomy" id="1519096"/>
    <lineage>
        <taxon>Bacteria</taxon>
        <taxon>Pseudomonadati</taxon>
        <taxon>Pseudomonadota</taxon>
        <taxon>Alphaproteobacteria</taxon>
        <taxon>Rhodobacterales</taxon>
        <taxon>Paracoccaceae</taxon>
        <taxon>Aquimixticola</taxon>
    </lineage>
</organism>
<feature type="transmembrane region" description="Helical" evidence="5">
    <location>
        <begin position="34"/>
        <end position="53"/>
    </location>
</feature>
<dbReference type="Pfam" id="PF07043">
    <property type="entry name" value="DUF1328"/>
    <property type="match status" value="1"/>
</dbReference>
<reference evidence="6 7" key="1">
    <citation type="submission" date="2017-03" db="EMBL/GenBank/DDBJ databases">
        <authorList>
            <person name="Afonso C.L."/>
            <person name="Miller P.J."/>
            <person name="Scott M.A."/>
            <person name="Spackman E."/>
            <person name="Goraichik I."/>
            <person name="Dimitrov K.M."/>
            <person name="Suarez D.L."/>
            <person name="Swayne D.E."/>
        </authorList>
    </citation>
    <scope>NUCLEOTIDE SEQUENCE [LARGE SCALE GENOMIC DNA]</scope>
    <source>
        <strain evidence="6 7">CECT 8620</strain>
    </source>
</reference>
<comment type="similarity">
    <text evidence="5">Belongs to the UPF0391 family.</text>
</comment>
<evidence type="ECO:0000256" key="5">
    <source>
        <dbReference type="HAMAP-Rule" id="MF_01361"/>
    </source>
</evidence>
<sequence length="67" mass="7189">MLQWALTFLAVALVAGFFGFGGLAASLGGIAEVLFFIFAGLSLVMLVVVNIRGNRRGRKFKSRPLSD</sequence>
<evidence type="ECO:0000256" key="4">
    <source>
        <dbReference type="ARBA" id="ARBA00023136"/>
    </source>
</evidence>
<proteinExistence type="inferred from homology"/>
<evidence type="ECO:0000313" key="7">
    <source>
        <dbReference type="Proteomes" id="UP000193862"/>
    </source>
</evidence>
<evidence type="ECO:0000256" key="1">
    <source>
        <dbReference type="ARBA" id="ARBA00022475"/>
    </source>
</evidence>
<dbReference type="RefSeq" id="WP_085834976.1">
    <property type="nucleotide sequence ID" value="NZ_FWFS01000001.1"/>
</dbReference>
<keyword evidence="4 5" id="KW-0472">Membrane</keyword>
<name>A0A1Y5REH6_9RHOB</name>
<dbReference type="GO" id="GO:0005886">
    <property type="term" value="C:plasma membrane"/>
    <property type="evidence" value="ECO:0007669"/>
    <property type="project" value="UniProtKB-SubCell"/>
</dbReference>
<protein>
    <recommendedName>
        <fullName evidence="5">UPF0391 membrane protein AQS8620_00228</fullName>
    </recommendedName>
</protein>
<comment type="subcellular location">
    <subcellularLocation>
        <location evidence="5">Cell membrane</location>
        <topology evidence="5">Single-pass membrane protein</topology>
    </subcellularLocation>
</comment>
<gene>
    <name evidence="6" type="ORF">AQS8620_00228</name>
</gene>
<dbReference type="AlphaFoldDB" id="A0A1Y5REH6"/>
<keyword evidence="7" id="KW-1185">Reference proteome</keyword>
<evidence type="ECO:0000256" key="2">
    <source>
        <dbReference type="ARBA" id="ARBA00022692"/>
    </source>
</evidence>
<dbReference type="InterPro" id="IPR009760">
    <property type="entry name" value="DUF1328"/>
</dbReference>
<evidence type="ECO:0000313" key="6">
    <source>
        <dbReference type="EMBL" id="SLN14402.1"/>
    </source>
</evidence>
<keyword evidence="1 5" id="KW-1003">Cell membrane</keyword>
<evidence type="ECO:0000256" key="3">
    <source>
        <dbReference type="ARBA" id="ARBA00022989"/>
    </source>
</evidence>
<keyword evidence="2 5" id="KW-0812">Transmembrane</keyword>